<dbReference type="AlphaFoldDB" id="A0AAJ2PVM9"/>
<organism evidence="3 4">
    <name type="scientific">Streptomyces europaeiscabiei</name>
    <dbReference type="NCBI Taxonomy" id="146819"/>
    <lineage>
        <taxon>Bacteria</taxon>
        <taxon>Bacillati</taxon>
        <taxon>Actinomycetota</taxon>
        <taxon>Actinomycetes</taxon>
        <taxon>Kitasatosporales</taxon>
        <taxon>Streptomycetaceae</taxon>
        <taxon>Streptomyces</taxon>
    </lineage>
</organism>
<evidence type="ECO:0000313" key="4">
    <source>
        <dbReference type="Proteomes" id="UP001273589"/>
    </source>
</evidence>
<evidence type="ECO:0000256" key="1">
    <source>
        <dbReference type="SAM" id="MobiDB-lite"/>
    </source>
</evidence>
<sequence>MPRRPRPDPPGVPQGQEDQLAALGLVLNAVVLWNTLYLDAAIAQLRAEGHDIKDEDAARLSPLKDRHINFLGRYLFNIKDSGPGRGLRLLRDPDAVEDAEDENG</sequence>
<gene>
    <name evidence="3" type="ORF">PV367_33430</name>
</gene>
<dbReference type="Pfam" id="PF01526">
    <property type="entry name" value="DDE_Tnp_Tn3"/>
    <property type="match status" value="1"/>
</dbReference>
<dbReference type="InterPro" id="IPR002513">
    <property type="entry name" value="Tn3_Tnp_DDE_dom"/>
</dbReference>
<name>A0AAJ2PVM9_9ACTN</name>
<feature type="region of interest" description="Disordered" evidence="1">
    <location>
        <begin position="83"/>
        <end position="104"/>
    </location>
</feature>
<protein>
    <submittedName>
        <fullName evidence="3">Tn3 family transposase</fullName>
    </submittedName>
</protein>
<evidence type="ECO:0000259" key="2">
    <source>
        <dbReference type="Pfam" id="PF01526"/>
    </source>
</evidence>
<feature type="compositionally biased region" description="Acidic residues" evidence="1">
    <location>
        <begin position="95"/>
        <end position="104"/>
    </location>
</feature>
<dbReference type="GO" id="GO:0006313">
    <property type="term" value="P:DNA transposition"/>
    <property type="evidence" value="ECO:0007669"/>
    <property type="project" value="InterPro"/>
</dbReference>
<proteinExistence type="predicted"/>
<dbReference type="GO" id="GO:0004803">
    <property type="term" value="F:transposase activity"/>
    <property type="evidence" value="ECO:0007669"/>
    <property type="project" value="InterPro"/>
</dbReference>
<comment type="caution">
    <text evidence="3">The sequence shown here is derived from an EMBL/GenBank/DDBJ whole genome shotgun (WGS) entry which is preliminary data.</text>
</comment>
<reference evidence="3" key="1">
    <citation type="journal article" date="2023" name="Microb. Genom.">
        <title>Mesoterricola silvestris gen. nov., sp. nov., Mesoterricola sediminis sp. nov., Geothrix oryzae sp. nov., Geothrix edaphica sp. nov., Geothrix rubra sp. nov., and Geothrix limicola sp. nov., six novel members of Acidobacteriota isolated from soils.</title>
        <authorList>
            <person name="Weisberg A.J."/>
            <person name="Pearce E."/>
            <person name="Kramer C.G."/>
            <person name="Chang J.H."/>
            <person name="Clarke C.R."/>
        </authorList>
    </citation>
    <scope>NUCLEOTIDE SEQUENCE</scope>
    <source>
        <strain evidence="3">ND06-05F</strain>
    </source>
</reference>
<dbReference type="Proteomes" id="UP001273589">
    <property type="component" value="Unassembled WGS sequence"/>
</dbReference>
<dbReference type="EMBL" id="JARAWN010000304">
    <property type="protein sequence ID" value="MDX3134583.1"/>
    <property type="molecule type" value="Genomic_DNA"/>
</dbReference>
<accession>A0AAJ2PVM9</accession>
<feature type="domain" description="Tn3 transposase DDE" evidence="2">
    <location>
        <begin position="14"/>
        <end position="74"/>
    </location>
</feature>
<evidence type="ECO:0000313" key="3">
    <source>
        <dbReference type="EMBL" id="MDX3134583.1"/>
    </source>
</evidence>